<gene>
    <name evidence="8" type="ORF">M501DRAFT_1008179</name>
</gene>
<evidence type="ECO:0000256" key="4">
    <source>
        <dbReference type="ARBA" id="ARBA00022989"/>
    </source>
</evidence>
<feature type="transmembrane region" description="Helical" evidence="6">
    <location>
        <begin position="433"/>
        <end position="455"/>
    </location>
</feature>
<dbReference type="Proteomes" id="UP000799429">
    <property type="component" value="Unassembled WGS sequence"/>
</dbReference>
<dbReference type="InterPro" id="IPR011701">
    <property type="entry name" value="MFS"/>
</dbReference>
<comment type="subcellular location">
    <subcellularLocation>
        <location evidence="1">Membrane</location>
        <topology evidence="1">Multi-pass membrane protein</topology>
    </subcellularLocation>
</comment>
<feature type="transmembrane region" description="Helical" evidence="6">
    <location>
        <begin position="170"/>
        <end position="190"/>
    </location>
</feature>
<feature type="transmembrane region" description="Helical" evidence="6">
    <location>
        <begin position="271"/>
        <end position="294"/>
    </location>
</feature>
<dbReference type="GO" id="GO:0022857">
    <property type="term" value="F:transmembrane transporter activity"/>
    <property type="evidence" value="ECO:0007669"/>
    <property type="project" value="InterPro"/>
</dbReference>
<dbReference type="PROSITE" id="PS50850">
    <property type="entry name" value="MFS"/>
    <property type="match status" value="1"/>
</dbReference>
<evidence type="ECO:0000256" key="6">
    <source>
        <dbReference type="SAM" id="Phobius"/>
    </source>
</evidence>
<feature type="transmembrane region" description="Helical" evidence="6">
    <location>
        <begin position="366"/>
        <end position="388"/>
    </location>
</feature>
<evidence type="ECO:0000313" key="8">
    <source>
        <dbReference type="EMBL" id="KAF2842173.1"/>
    </source>
</evidence>
<dbReference type="Gene3D" id="1.20.1250.20">
    <property type="entry name" value="MFS general substrate transporter like domains"/>
    <property type="match status" value="2"/>
</dbReference>
<evidence type="ECO:0000259" key="7">
    <source>
        <dbReference type="PROSITE" id="PS50850"/>
    </source>
</evidence>
<reference evidence="8" key="1">
    <citation type="journal article" date="2020" name="Stud. Mycol.">
        <title>101 Dothideomycetes genomes: a test case for predicting lifestyles and emergence of pathogens.</title>
        <authorList>
            <person name="Haridas S."/>
            <person name="Albert R."/>
            <person name="Binder M."/>
            <person name="Bloem J."/>
            <person name="Labutti K."/>
            <person name="Salamov A."/>
            <person name="Andreopoulos B."/>
            <person name="Baker S."/>
            <person name="Barry K."/>
            <person name="Bills G."/>
            <person name="Bluhm B."/>
            <person name="Cannon C."/>
            <person name="Castanera R."/>
            <person name="Culley D."/>
            <person name="Daum C."/>
            <person name="Ezra D."/>
            <person name="Gonzalez J."/>
            <person name="Henrissat B."/>
            <person name="Kuo A."/>
            <person name="Liang C."/>
            <person name="Lipzen A."/>
            <person name="Lutzoni F."/>
            <person name="Magnuson J."/>
            <person name="Mondo S."/>
            <person name="Nolan M."/>
            <person name="Ohm R."/>
            <person name="Pangilinan J."/>
            <person name="Park H.-J."/>
            <person name="Ramirez L."/>
            <person name="Alfaro M."/>
            <person name="Sun H."/>
            <person name="Tritt A."/>
            <person name="Yoshinaga Y."/>
            <person name="Zwiers L.-H."/>
            <person name="Turgeon B."/>
            <person name="Goodwin S."/>
            <person name="Spatafora J."/>
            <person name="Crous P."/>
            <person name="Grigoriev I."/>
        </authorList>
    </citation>
    <scope>NUCLEOTIDE SEQUENCE</scope>
    <source>
        <strain evidence="8">CBS 101060</strain>
    </source>
</reference>
<keyword evidence="3 6" id="KW-0812">Transmembrane</keyword>
<evidence type="ECO:0000256" key="3">
    <source>
        <dbReference type="ARBA" id="ARBA00022692"/>
    </source>
</evidence>
<dbReference type="GO" id="GO:0016020">
    <property type="term" value="C:membrane"/>
    <property type="evidence" value="ECO:0007669"/>
    <property type="project" value="UniProtKB-SubCell"/>
</dbReference>
<feature type="transmembrane region" description="Helical" evidence="6">
    <location>
        <begin position="83"/>
        <end position="103"/>
    </location>
</feature>
<keyword evidence="2" id="KW-0813">Transport</keyword>
<evidence type="ECO:0000256" key="2">
    <source>
        <dbReference type="ARBA" id="ARBA00022448"/>
    </source>
</evidence>
<evidence type="ECO:0000256" key="5">
    <source>
        <dbReference type="ARBA" id="ARBA00023136"/>
    </source>
</evidence>
<feature type="transmembrane region" description="Helical" evidence="6">
    <location>
        <begin position="140"/>
        <end position="158"/>
    </location>
</feature>
<dbReference type="InterPro" id="IPR036259">
    <property type="entry name" value="MFS_trans_sf"/>
</dbReference>
<dbReference type="SUPFAM" id="SSF103473">
    <property type="entry name" value="MFS general substrate transporter"/>
    <property type="match status" value="1"/>
</dbReference>
<proteinExistence type="predicted"/>
<keyword evidence="5 6" id="KW-0472">Membrane</keyword>
<feature type="transmembrane region" description="Helical" evidence="6">
    <location>
        <begin position="210"/>
        <end position="229"/>
    </location>
</feature>
<dbReference type="AlphaFoldDB" id="A0A9P4VSL7"/>
<accession>A0A9P4VSL7</accession>
<feature type="domain" description="Major facilitator superfamily (MFS) profile" evidence="7">
    <location>
        <begin position="1"/>
        <end position="459"/>
    </location>
</feature>
<evidence type="ECO:0000313" key="9">
    <source>
        <dbReference type="Proteomes" id="UP000799429"/>
    </source>
</evidence>
<dbReference type="EMBL" id="MU006090">
    <property type="protein sequence ID" value="KAF2842173.1"/>
    <property type="molecule type" value="Genomic_DNA"/>
</dbReference>
<sequence length="492" mass="54565">MASNTEKVIIDTESAEVVDSPRAAASAVEIEWTHEEERAVRLKLDKHIVPLVSLLYLLCFLDRNARIQGMAKDLDLKGLRFNWALTIFYMTYLTIEIPSNIVLKRVGPKFWLPFLVGAFGVVSVGTAFVRDFKDLCVARAFLGIAEGGTMPGIAFFLSSFYRREELLFRVGIYVSSSSLAGAFGGLLATALSRIPRWGAESAPIHTWRNIFFFEGLVTILVAIAAPYFMPTRPSNCHFLNERERLIATARLAVDDKADPHEKIQKHHIKRAVFNINNIICCAGFFLINITVQSFSLFMPTILNDLGWTATKAQLYTVAPYVTACLVAIGIAFISDKTRMRGIYLAIFSLITIVGFVILRTVQEANIRYMAVFFATLGAFPGGPAYISWGLNNAAGPAVRAVSSAYIVSVGTMGAIVATWTYRIADAPRYKVGHSINLGAQAATFVLTVGAILYVWRENKLRAKGRRDHRLVGLTEAEQLDLGHLHPEFRYIP</sequence>
<dbReference type="Pfam" id="PF07690">
    <property type="entry name" value="MFS_1"/>
    <property type="match status" value="1"/>
</dbReference>
<name>A0A9P4VSL7_9PEZI</name>
<comment type="caution">
    <text evidence="8">The sequence shown here is derived from an EMBL/GenBank/DDBJ whole genome shotgun (WGS) entry which is preliminary data.</text>
</comment>
<dbReference type="PANTHER" id="PTHR43791:SF53">
    <property type="entry name" value="MAJOR FACILITATOR SUPERFAMILY (MFS) PROFILE DOMAIN-CONTAINING PROTEIN"/>
    <property type="match status" value="1"/>
</dbReference>
<keyword evidence="9" id="KW-1185">Reference proteome</keyword>
<dbReference type="InterPro" id="IPR020846">
    <property type="entry name" value="MFS_dom"/>
</dbReference>
<feature type="transmembrane region" description="Helical" evidence="6">
    <location>
        <begin position="341"/>
        <end position="360"/>
    </location>
</feature>
<dbReference type="FunFam" id="1.20.1250.20:FF:000018">
    <property type="entry name" value="MFS transporter permease"/>
    <property type="match status" value="1"/>
</dbReference>
<dbReference type="OrthoDB" id="9971669at2759"/>
<organism evidence="8 9">
    <name type="scientific">Patellaria atrata CBS 101060</name>
    <dbReference type="NCBI Taxonomy" id="1346257"/>
    <lineage>
        <taxon>Eukaryota</taxon>
        <taxon>Fungi</taxon>
        <taxon>Dikarya</taxon>
        <taxon>Ascomycota</taxon>
        <taxon>Pezizomycotina</taxon>
        <taxon>Dothideomycetes</taxon>
        <taxon>Dothideomycetes incertae sedis</taxon>
        <taxon>Patellariales</taxon>
        <taxon>Patellariaceae</taxon>
        <taxon>Patellaria</taxon>
    </lineage>
</organism>
<dbReference type="PANTHER" id="PTHR43791">
    <property type="entry name" value="PERMEASE-RELATED"/>
    <property type="match status" value="1"/>
</dbReference>
<feature type="transmembrane region" description="Helical" evidence="6">
    <location>
        <begin position="110"/>
        <end position="128"/>
    </location>
</feature>
<feature type="transmembrane region" description="Helical" evidence="6">
    <location>
        <begin position="314"/>
        <end position="334"/>
    </location>
</feature>
<evidence type="ECO:0000256" key="1">
    <source>
        <dbReference type="ARBA" id="ARBA00004141"/>
    </source>
</evidence>
<keyword evidence="4 6" id="KW-1133">Transmembrane helix</keyword>
<dbReference type="FunFam" id="1.20.1250.20:FF:000013">
    <property type="entry name" value="MFS general substrate transporter"/>
    <property type="match status" value="1"/>
</dbReference>
<feature type="transmembrane region" description="Helical" evidence="6">
    <location>
        <begin position="400"/>
        <end position="421"/>
    </location>
</feature>
<protein>
    <submittedName>
        <fullName evidence="8">MFS general substrate transporter</fullName>
    </submittedName>
</protein>
<feature type="transmembrane region" description="Helical" evidence="6">
    <location>
        <begin position="47"/>
        <end position="63"/>
    </location>
</feature>